<sequence length="351" mass="38980">MPDPGFVGDGQLRSPKRPASAALVEAKLGSNAVMWTWNFTDLSNMVAILQLAAAEMFEQESAGPGTNRMLAGLWEPQHFPTSIEHPELEFLNRRHELQRFFPELQSHLQAKIIQRLQQTQQNSPERLLLDAAIGLVLDPLAGALVASGTHETPTSLTKGCLSFARSADYLRGQAIRLISDGQPCLAILYHSKSLVFGRKGPDPDFCEAIKRQKIPTFMASTCRKFGLPDQYCMPAFWSWPSMIHPTLTAHISQQSAAETILLKTWIGFDDILDLMKSCRLQATSSTDWKDVFRDVYLKPAKATKTDDYGRTNIHVAAILRMEPADILNAAGNLAQKDRRGRHPVCSAWGVA</sequence>
<dbReference type="AlphaFoldDB" id="A0A084G809"/>
<dbReference type="RefSeq" id="XP_016643270.1">
    <property type="nucleotide sequence ID" value="XM_016787161.1"/>
</dbReference>
<accession>A0A084G809</accession>
<protein>
    <submittedName>
        <fullName evidence="1">Uncharacterized protein</fullName>
    </submittedName>
</protein>
<comment type="caution">
    <text evidence="1">The sequence shown here is derived from an EMBL/GenBank/DDBJ whole genome shotgun (WGS) entry which is preliminary data.</text>
</comment>
<evidence type="ECO:0000313" key="2">
    <source>
        <dbReference type="Proteomes" id="UP000028545"/>
    </source>
</evidence>
<dbReference type="OrthoDB" id="5106332at2759"/>
<organism evidence="1 2">
    <name type="scientific">Pseudallescheria apiosperma</name>
    <name type="common">Scedosporium apiospermum</name>
    <dbReference type="NCBI Taxonomy" id="563466"/>
    <lineage>
        <taxon>Eukaryota</taxon>
        <taxon>Fungi</taxon>
        <taxon>Dikarya</taxon>
        <taxon>Ascomycota</taxon>
        <taxon>Pezizomycotina</taxon>
        <taxon>Sordariomycetes</taxon>
        <taxon>Hypocreomycetidae</taxon>
        <taxon>Microascales</taxon>
        <taxon>Microascaceae</taxon>
        <taxon>Scedosporium</taxon>
    </lineage>
</organism>
<gene>
    <name evidence="1" type="ORF">SAPIO_CDS4666</name>
</gene>
<dbReference type="GeneID" id="27723738"/>
<dbReference type="KEGG" id="sapo:SAPIO_CDS4666"/>
<name>A0A084G809_PSEDA</name>
<reference evidence="1 2" key="1">
    <citation type="journal article" date="2014" name="Genome Announc.">
        <title>Draft genome sequence of the pathogenic fungus Scedosporium apiospermum.</title>
        <authorList>
            <person name="Vandeputte P."/>
            <person name="Ghamrawi S."/>
            <person name="Rechenmann M."/>
            <person name="Iltis A."/>
            <person name="Giraud S."/>
            <person name="Fleury M."/>
            <person name="Thornton C."/>
            <person name="Delhaes L."/>
            <person name="Meyer W."/>
            <person name="Papon N."/>
            <person name="Bouchara J.P."/>
        </authorList>
    </citation>
    <scope>NUCLEOTIDE SEQUENCE [LARGE SCALE GENOMIC DNA]</scope>
    <source>
        <strain evidence="1 2">IHEM 14462</strain>
    </source>
</reference>
<dbReference type="VEuPathDB" id="FungiDB:SAPIO_CDS4666"/>
<evidence type="ECO:0000313" key="1">
    <source>
        <dbReference type="EMBL" id="KEZ43471.1"/>
    </source>
</evidence>
<dbReference type="Proteomes" id="UP000028545">
    <property type="component" value="Unassembled WGS sequence"/>
</dbReference>
<proteinExistence type="predicted"/>
<dbReference type="HOGENOM" id="CLU_790242_0_0_1"/>
<dbReference type="EMBL" id="JOWA01000093">
    <property type="protein sequence ID" value="KEZ43471.1"/>
    <property type="molecule type" value="Genomic_DNA"/>
</dbReference>
<keyword evidence="2" id="KW-1185">Reference proteome</keyword>